<comment type="caution">
    <text evidence="2">The sequence shown here is derived from an EMBL/GenBank/DDBJ whole genome shotgun (WGS) entry which is preliminary data.</text>
</comment>
<dbReference type="RefSeq" id="WP_376848540.1">
    <property type="nucleotide sequence ID" value="NZ_JBHSMF010000002.1"/>
</dbReference>
<organism evidence="2 3">
    <name type="scientific">Caenimonas terrae</name>
    <dbReference type="NCBI Taxonomy" id="696074"/>
    <lineage>
        <taxon>Bacteria</taxon>
        <taxon>Pseudomonadati</taxon>
        <taxon>Pseudomonadota</taxon>
        <taxon>Betaproteobacteria</taxon>
        <taxon>Burkholderiales</taxon>
        <taxon>Comamonadaceae</taxon>
        <taxon>Caenimonas</taxon>
    </lineage>
</organism>
<evidence type="ECO:0000256" key="1">
    <source>
        <dbReference type="SAM" id="Phobius"/>
    </source>
</evidence>
<name>A0ABW0NBI1_9BURK</name>
<reference evidence="3" key="1">
    <citation type="journal article" date="2019" name="Int. J. Syst. Evol. Microbiol.">
        <title>The Global Catalogue of Microorganisms (GCM) 10K type strain sequencing project: providing services to taxonomists for standard genome sequencing and annotation.</title>
        <authorList>
            <consortium name="The Broad Institute Genomics Platform"/>
            <consortium name="The Broad Institute Genome Sequencing Center for Infectious Disease"/>
            <person name="Wu L."/>
            <person name="Ma J."/>
        </authorList>
    </citation>
    <scope>NUCLEOTIDE SEQUENCE [LARGE SCALE GENOMIC DNA]</scope>
    <source>
        <strain evidence="3">CCUG 57401</strain>
    </source>
</reference>
<dbReference type="Proteomes" id="UP001596037">
    <property type="component" value="Unassembled WGS sequence"/>
</dbReference>
<protein>
    <recommendedName>
        <fullName evidence="4">Phage holin family protein</fullName>
    </recommendedName>
</protein>
<feature type="transmembrane region" description="Helical" evidence="1">
    <location>
        <begin position="65"/>
        <end position="87"/>
    </location>
</feature>
<dbReference type="EMBL" id="JBHSMF010000002">
    <property type="protein sequence ID" value="MFC5496522.1"/>
    <property type="molecule type" value="Genomic_DNA"/>
</dbReference>
<keyword evidence="1" id="KW-0812">Transmembrane</keyword>
<evidence type="ECO:0000313" key="2">
    <source>
        <dbReference type="EMBL" id="MFC5496522.1"/>
    </source>
</evidence>
<keyword evidence="1" id="KW-0472">Membrane</keyword>
<evidence type="ECO:0008006" key="4">
    <source>
        <dbReference type="Google" id="ProtNLM"/>
    </source>
</evidence>
<evidence type="ECO:0000313" key="3">
    <source>
        <dbReference type="Proteomes" id="UP001596037"/>
    </source>
</evidence>
<keyword evidence="1" id="KW-1133">Transmembrane helix</keyword>
<keyword evidence="3" id="KW-1185">Reference proteome</keyword>
<proteinExistence type="predicted"/>
<accession>A0ABW0NBI1</accession>
<feature type="transmembrane region" description="Helical" evidence="1">
    <location>
        <begin position="40"/>
        <end position="59"/>
    </location>
</feature>
<sequence>MTSFVHVAQPSEHPGIARADHAVESITKGVRHAMSARGTASLLLAAIVSALLVAANQVIDTWTEGHLLVAWIALWTIGFAGLALAAGPVRAAVNQTRASARGWATARRAAAQDEALWQVALSDARVMADISRAMSHEAASDVLGRPTVTPAPTATAAASRYEWGRGL</sequence>
<gene>
    <name evidence="2" type="ORF">ACFPOE_03170</name>
</gene>